<dbReference type="InterPro" id="IPR006127">
    <property type="entry name" value="ZnuA-like"/>
</dbReference>
<dbReference type="AlphaFoldDB" id="A0A2N8PX79"/>
<keyword evidence="2 5" id="KW-0813">Transport</keyword>
<evidence type="ECO:0000256" key="4">
    <source>
        <dbReference type="ARBA" id="ARBA00022729"/>
    </source>
</evidence>
<dbReference type="GO" id="GO:0030001">
    <property type="term" value="P:metal ion transport"/>
    <property type="evidence" value="ECO:0007669"/>
    <property type="project" value="InterPro"/>
</dbReference>
<comment type="similarity">
    <text evidence="5">Belongs to the bacterial solute-binding protein 9 family.</text>
</comment>
<dbReference type="GO" id="GO:0007155">
    <property type="term" value="P:cell adhesion"/>
    <property type="evidence" value="ECO:0007669"/>
    <property type="project" value="InterPro"/>
</dbReference>
<evidence type="ECO:0000256" key="5">
    <source>
        <dbReference type="RuleBase" id="RU003512"/>
    </source>
</evidence>
<comment type="caution">
    <text evidence="6">The sequence shown here is derived from an EMBL/GenBank/DDBJ whole genome shotgun (WGS) entry which is preliminary data.</text>
</comment>
<gene>
    <name evidence="6" type="ORF">AUF17_04665</name>
</gene>
<dbReference type="CDD" id="cd01137">
    <property type="entry name" value="PsaA"/>
    <property type="match status" value="1"/>
</dbReference>
<dbReference type="SUPFAM" id="SSF53807">
    <property type="entry name" value="Helical backbone' metal receptor"/>
    <property type="match status" value="1"/>
</dbReference>
<evidence type="ECO:0000313" key="6">
    <source>
        <dbReference type="EMBL" id="TRZ33408.1"/>
    </source>
</evidence>
<evidence type="ECO:0000256" key="3">
    <source>
        <dbReference type="ARBA" id="ARBA00022723"/>
    </source>
</evidence>
<evidence type="ECO:0000256" key="1">
    <source>
        <dbReference type="ARBA" id="ARBA00004196"/>
    </source>
</evidence>
<dbReference type="PANTHER" id="PTHR42953:SF1">
    <property type="entry name" value="METAL-BINDING PROTEIN HI_0362-RELATED"/>
    <property type="match status" value="1"/>
</dbReference>
<dbReference type="Gene3D" id="3.40.50.1980">
    <property type="entry name" value="Nitrogenase molybdenum iron protein domain"/>
    <property type="match status" value="2"/>
</dbReference>
<dbReference type="PRINTS" id="PR00691">
    <property type="entry name" value="ADHESINB"/>
</dbReference>
<name>A0A2N8PX79_ENTAV</name>
<keyword evidence="3" id="KW-0479">Metal-binding</keyword>
<keyword evidence="4" id="KW-0732">Signal</keyword>
<reference evidence="6 7" key="1">
    <citation type="submission" date="2017-10" db="EMBL/GenBank/DDBJ databases">
        <title>FDA dAtabase for Regulatory Grade micrObial Sequences (FDA-ARGOS): Supporting development and validation of Infectious Disease Dx tests.</title>
        <authorList>
            <person name="Campos J."/>
            <person name="Goldberg B."/>
            <person name="Tallon L.J."/>
            <person name="Sadzewicz L."/>
            <person name="Sengamalay N."/>
            <person name="Ott S."/>
            <person name="Godinez A."/>
            <person name="Nagaraj S."/>
            <person name="Vyas G."/>
            <person name="Aluvathingal J."/>
            <person name="Nadendla S."/>
            <person name="Geyer C."/>
            <person name="Nandy P."/>
            <person name="Hobson J."/>
            <person name="Sichtig H."/>
        </authorList>
    </citation>
    <scope>NUCLEOTIDE SEQUENCE [LARGE SCALE GENOMIC DNA]</scope>
    <source>
        <strain evidence="6 7">FDAARGOS_185</strain>
    </source>
</reference>
<organism evidence="6 7">
    <name type="scientific">Enterococcus avium</name>
    <name type="common">Streptococcus avium</name>
    <dbReference type="NCBI Taxonomy" id="33945"/>
    <lineage>
        <taxon>Bacteria</taxon>
        <taxon>Bacillati</taxon>
        <taxon>Bacillota</taxon>
        <taxon>Bacilli</taxon>
        <taxon>Lactobacillales</taxon>
        <taxon>Enterococcaceae</taxon>
        <taxon>Enterococcus</taxon>
    </lineage>
</organism>
<comment type="subcellular location">
    <subcellularLocation>
        <location evidence="1">Cell envelope</location>
    </subcellularLocation>
</comment>
<dbReference type="RefSeq" id="WP_049218947.1">
    <property type="nucleotide sequence ID" value="NZ_CAAKNX010000119.1"/>
</dbReference>
<dbReference type="Proteomes" id="UP000316316">
    <property type="component" value="Unassembled WGS sequence"/>
</dbReference>
<sequence>MKHKKIFFAGMVGLLLLTGCGSRSSEHVEKNSSKKLSVVATNSIIADMIKEVGKDEVSVHSIVPVGTDPHEYEPLPEDIKKTSEADVVFYNGLNLETGNGWFDKLMDTAKKKENKDYFAISKEVEPIHLTSNSKQEDPHAWLDITNGILYVKQIQAVLSDQDPDNRLNYERNAEAYIKKLKELDASAKEKFADIPSEKKLLVTSEGAFKYFSKAYDLTAAYIWEINTESQGTPEQMKQIVEKVRASEVPSLFVETSVDRRSMERLSKEVDLPIYSDLFTDSLAKEGKPGDSYYSMMKWNLDKIHEGLMK</sequence>
<accession>A0A2N8PX79</accession>
<dbReference type="GO" id="GO:0046872">
    <property type="term" value="F:metal ion binding"/>
    <property type="evidence" value="ECO:0007669"/>
    <property type="project" value="UniProtKB-KW"/>
</dbReference>
<dbReference type="PRINTS" id="PR00690">
    <property type="entry name" value="ADHESNFAMILY"/>
</dbReference>
<dbReference type="InterPro" id="IPR050492">
    <property type="entry name" value="Bact_metal-bind_prot9"/>
</dbReference>
<dbReference type="GO" id="GO:0030313">
    <property type="term" value="C:cell envelope"/>
    <property type="evidence" value="ECO:0007669"/>
    <property type="project" value="UniProtKB-SubCell"/>
</dbReference>
<dbReference type="EMBL" id="PDXQ01000001">
    <property type="protein sequence ID" value="TRZ33408.1"/>
    <property type="molecule type" value="Genomic_DNA"/>
</dbReference>
<dbReference type="Pfam" id="PF01297">
    <property type="entry name" value="ZnuA"/>
    <property type="match status" value="1"/>
</dbReference>
<dbReference type="PANTHER" id="PTHR42953">
    <property type="entry name" value="HIGH-AFFINITY ZINC UPTAKE SYSTEM PROTEIN ZNUA-RELATED"/>
    <property type="match status" value="1"/>
</dbReference>
<dbReference type="InterPro" id="IPR006129">
    <property type="entry name" value="AdhesinB"/>
</dbReference>
<protein>
    <submittedName>
        <fullName evidence="6">Metal ABC transporter substrate-binding protein</fullName>
    </submittedName>
</protein>
<proteinExistence type="inferred from homology"/>
<dbReference type="InterPro" id="IPR006128">
    <property type="entry name" value="Lipoprotein_PsaA-like"/>
</dbReference>
<dbReference type="PROSITE" id="PS51257">
    <property type="entry name" value="PROKAR_LIPOPROTEIN"/>
    <property type="match status" value="1"/>
</dbReference>
<evidence type="ECO:0000256" key="2">
    <source>
        <dbReference type="ARBA" id="ARBA00022448"/>
    </source>
</evidence>
<dbReference type="GeneID" id="69568635"/>
<evidence type="ECO:0000313" key="7">
    <source>
        <dbReference type="Proteomes" id="UP000316316"/>
    </source>
</evidence>